<feature type="compositionally biased region" description="Low complexity" evidence="1">
    <location>
        <begin position="151"/>
        <end position="168"/>
    </location>
</feature>
<gene>
    <name evidence="2" type="ORF">E2C01_054598</name>
</gene>
<reference evidence="2 3" key="1">
    <citation type="submission" date="2019-05" db="EMBL/GenBank/DDBJ databases">
        <title>Another draft genome of Portunus trituberculatus and its Hox gene families provides insights of decapod evolution.</title>
        <authorList>
            <person name="Jeong J.-H."/>
            <person name="Song I."/>
            <person name="Kim S."/>
            <person name="Choi T."/>
            <person name="Kim D."/>
            <person name="Ryu S."/>
            <person name="Kim W."/>
        </authorList>
    </citation>
    <scope>NUCLEOTIDE SEQUENCE [LARGE SCALE GENOMIC DNA]</scope>
    <source>
        <tissue evidence="2">Muscle</tissue>
    </source>
</reference>
<dbReference type="AlphaFoldDB" id="A0A5B7GSG3"/>
<dbReference type="EMBL" id="VSRR010017648">
    <property type="protein sequence ID" value="MPC60549.1"/>
    <property type="molecule type" value="Genomic_DNA"/>
</dbReference>
<evidence type="ECO:0000313" key="3">
    <source>
        <dbReference type="Proteomes" id="UP000324222"/>
    </source>
</evidence>
<organism evidence="2 3">
    <name type="scientific">Portunus trituberculatus</name>
    <name type="common">Swimming crab</name>
    <name type="synonym">Neptunus trituberculatus</name>
    <dbReference type="NCBI Taxonomy" id="210409"/>
    <lineage>
        <taxon>Eukaryota</taxon>
        <taxon>Metazoa</taxon>
        <taxon>Ecdysozoa</taxon>
        <taxon>Arthropoda</taxon>
        <taxon>Crustacea</taxon>
        <taxon>Multicrustacea</taxon>
        <taxon>Malacostraca</taxon>
        <taxon>Eumalacostraca</taxon>
        <taxon>Eucarida</taxon>
        <taxon>Decapoda</taxon>
        <taxon>Pleocyemata</taxon>
        <taxon>Brachyura</taxon>
        <taxon>Eubrachyura</taxon>
        <taxon>Portunoidea</taxon>
        <taxon>Portunidae</taxon>
        <taxon>Portuninae</taxon>
        <taxon>Portunus</taxon>
    </lineage>
</organism>
<name>A0A5B7GSG3_PORTR</name>
<evidence type="ECO:0000313" key="2">
    <source>
        <dbReference type="EMBL" id="MPC60549.1"/>
    </source>
</evidence>
<feature type="compositionally biased region" description="Polar residues" evidence="1">
    <location>
        <begin position="138"/>
        <end position="150"/>
    </location>
</feature>
<dbReference type="Proteomes" id="UP000324222">
    <property type="component" value="Unassembled WGS sequence"/>
</dbReference>
<evidence type="ECO:0000256" key="1">
    <source>
        <dbReference type="SAM" id="MobiDB-lite"/>
    </source>
</evidence>
<keyword evidence="3" id="KW-1185">Reference proteome</keyword>
<sequence length="168" mass="18906">MFDIFSGFRFNDIASNYRKVIQYFLTFPAASTLTQQSQTSLQVHSWRVSTISQQHFLVHSISKDGKNIQHLLTFPAASSPTQELTGVRNVSKNPQSRLRESTLHSSRFLSIPVIISNEAKNTRYHIIFPASTHTQELTRVTKVPNSPQPRSSVSNISQQVSVSCSKSE</sequence>
<accession>A0A5B7GSG3</accession>
<feature type="region of interest" description="Disordered" evidence="1">
    <location>
        <begin position="138"/>
        <end position="168"/>
    </location>
</feature>
<protein>
    <submittedName>
        <fullName evidence="2">Uncharacterized protein</fullName>
    </submittedName>
</protein>
<comment type="caution">
    <text evidence="2">The sequence shown here is derived from an EMBL/GenBank/DDBJ whole genome shotgun (WGS) entry which is preliminary data.</text>
</comment>
<proteinExistence type="predicted"/>